<reference evidence="7" key="1">
    <citation type="submission" date="2023-07" db="EMBL/GenBank/DDBJ databases">
        <title>The genome sequence of Rhodocytophaga aerolata KACC 12507.</title>
        <authorList>
            <person name="Zhang X."/>
        </authorList>
    </citation>
    <scope>NUCLEOTIDE SEQUENCE</scope>
    <source>
        <strain evidence="7">KACC 12507</strain>
    </source>
</reference>
<keyword evidence="1" id="KW-0540">Nuclease</keyword>
<evidence type="ECO:0000256" key="1">
    <source>
        <dbReference type="ARBA" id="ARBA00022722"/>
    </source>
</evidence>
<keyword evidence="3" id="KW-0255">Endonuclease</keyword>
<evidence type="ECO:0000313" key="8">
    <source>
        <dbReference type="Proteomes" id="UP001168528"/>
    </source>
</evidence>
<dbReference type="Proteomes" id="UP001168528">
    <property type="component" value="Unassembled WGS sequence"/>
</dbReference>
<keyword evidence="2" id="KW-0479">Metal-binding</keyword>
<evidence type="ECO:0000256" key="6">
    <source>
        <dbReference type="ARBA" id="ARBA00023180"/>
    </source>
</evidence>
<evidence type="ECO:0000256" key="5">
    <source>
        <dbReference type="ARBA" id="ARBA00023157"/>
    </source>
</evidence>
<keyword evidence="8" id="KW-1185">Reference proteome</keyword>
<evidence type="ECO:0000256" key="2">
    <source>
        <dbReference type="ARBA" id="ARBA00022723"/>
    </source>
</evidence>
<protein>
    <submittedName>
        <fullName evidence="7">S1/P1 nuclease</fullName>
    </submittedName>
</protein>
<dbReference type="PANTHER" id="PTHR33146:SF10">
    <property type="entry name" value="STRAND-SPECIFIC NUCLEASE, PUTATIVE-RELATED"/>
    <property type="match status" value="1"/>
</dbReference>
<keyword evidence="6" id="KW-0325">Glycoprotein</keyword>
<name>A0ABT8R7R0_9BACT</name>
<dbReference type="RefSeq" id="WP_302038944.1">
    <property type="nucleotide sequence ID" value="NZ_JAUKPO010000010.1"/>
</dbReference>
<organism evidence="7 8">
    <name type="scientific">Rhodocytophaga aerolata</name>
    <dbReference type="NCBI Taxonomy" id="455078"/>
    <lineage>
        <taxon>Bacteria</taxon>
        <taxon>Pseudomonadati</taxon>
        <taxon>Bacteroidota</taxon>
        <taxon>Cytophagia</taxon>
        <taxon>Cytophagales</taxon>
        <taxon>Rhodocytophagaceae</taxon>
        <taxon>Rhodocytophaga</taxon>
    </lineage>
</organism>
<dbReference type="Gene3D" id="1.10.575.10">
    <property type="entry name" value="P1 Nuclease"/>
    <property type="match status" value="1"/>
</dbReference>
<evidence type="ECO:0000313" key="7">
    <source>
        <dbReference type="EMBL" id="MDO1448142.1"/>
    </source>
</evidence>
<dbReference type="EMBL" id="JAUKPO010000010">
    <property type="protein sequence ID" value="MDO1448142.1"/>
    <property type="molecule type" value="Genomic_DNA"/>
</dbReference>
<sequence length="308" mass="35013">MSPVKFLVFVCLLIFPSVLFAWNIPGHMVSGAIAYRELKAKDPKALAKVLALLKKHPQYTQMFAPKLASETLSADEKELYLFMLAARWPDDIKSTDYEPKHHNWHYINYPHISNNGAAITIPEADSVNIVSAYKQNLQVLKSKASDEEKAIALCWVFHLLGDIHQPLHATALFSAELPKGDQGGNLLYVRAEEEGKAFTLHSFWDWLVIGSQNFREADNRAVLLKNQKELSRKNLKELKNKKFEGWAEKESFELAKKHAYTQEGLQSSTNREQALLLNQEYIDTAKAVAEKRIVLAGYRLADLLCKVY</sequence>
<comment type="caution">
    <text evidence="7">The sequence shown here is derived from an EMBL/GenBank/DDBJ whole genome shotgun (WGS) entry which is preliminary data.</text>
</comment>
<proteinExistence type="predicted"/>
<evidence type="ECO:0000256" key="3">
    <source>
        <dbReference type="ARBA" id="ARBA00022759"/>
    </source>
</evidence>
<dbReference type="Pfam" id="PF02265">
    <property type="entry name" value="S1-P1_nuclease"/>
    <property type="match status" value="1"/>
</dbReference>
<gene>
    <name evidence="7" type="ORF">Q0590_17845</name>
</gene>
<keyword evidence="4" id="KW-0378">Hydrolase</keyword>
<dbReference type="PANTHER" id="PTHR33146">
    <property type="entry name" value="ENDONUCLEASE 4"/>
    <property type="match status" value="1"/>
</dbReference>
<accession>A0ABT8R7R0</accession>
<evidence type="ECO:0000256" key="4">
    <source>
        <dbReference type="ARBA" id="ARBA00022801"/>
    </source>
</evidence>
<dbReference type="CDD" id="cd11010">
    <property type="entry name" value="S1-P1_nuclease"/>
    <property type="match status" value="1"/>
</dbReference>
<dbReference type="SUPFAM" id="SSF48537">
    <property type="entry name" value="Phospholipase C/P1 nuclease"/>
    <property type="match status" value="1"/>
</dbReference>
<dbReference type="InterPro" id="IPR008947">
    <property type="entry name" value="PLipase_C/P1_nuclease_dom_sf"/>
</dbReference>
<keyword evidence="5" id="KW-1015">Disulfide bond</keyword>
<dbReference type="InterPro" id="IPR003154">
    <property type="entry name" value="S1/P1nuclease"/>
</dbReference>